<sequence>MGRFSLPWGLRILPAEGRGCNGFTVLSRPPFWVAAAAKLPECFPVVIMAGFKIRAWIPAQERRTTRAAPSVPGHAPGKFIFNVEEQAAASTQPLSGLSTASLQAMTILKPNAEYKTAHAKRVRAHFYQR</sequence>
<gene>
    <name evidence="1" type="ORF">NDU88_002521</name>
</gene>
<accession>A0AAV7LCQ4</accession>
<keyword evidence="2" id="KW-1185">Reference proteome</keyword>
<evidence type="ECO:0000313" key="1">
    <source>
        <dbReference type="EMBL" id="KAJ1089370.1"/>
    </source>
</evidence>
<proteinExistence type="predicted"/>
<reference evidence="1" key="1">
    <citation type="journal article" date="2022" name="bioRxiv">
        <title>Sequencing and chromosome-scale assembly of the giantPleurodeles waltlgenome.</title>
        <authorList>
            <person name="Brown T."/>
            <person name="Elewa A."/>
            <person name="Iarovenko S."/>
            <person name="Subramanian E."/>
            <person name="Araus A.J."/>
            <person name="Petzold A."/>
            <person name="Susuki M."/>
            <person name="Suzuki K.-i.T."/>
            <person name="Hayashi T."/>
            <person name="Toyoda A."/>
            <person name="Oliveira C."/>
            <person name="Osipova E."/>
            <person name="Leigh N.D."/>
            <person name="Simon A."/>
            <person name="Yun M.H."/>
        </authorList>
    </citation>
    <scope>NUCLEOTIDE SEQUENCE</scope>
    <source>
        <strain evidence="1">20211129_DDA</strain>
        <tissue evidence="1">Liver</tissue>
    </source>
</reference>
<dbReference type="EMBL" id="JANPWB010000015">
    <property type="protein sequence ID" value="KAJ1089370.1"/>
    <property type="molecule type" value="Genomic_DNA"/>
</dbReference>
<dbReference type="AlphaFoldDB" id="A0AAV7LCQ4"/>
<name>A0AAV7LCQ4_PLEWA</name>
<dbReference type="Proteomes" id="UP001066276">
    <property type="component" value="Chromosome 11"/>
</dbReference>
<organism evidence="1 2">
    <name type="scientific">Pleurodeles waltl</name>
    <name type="common">Iberian ribbed newt</name>
    <dbReference type="NCBI Taxonomy" id="8319"/>
    <lineage>
        <taxon>Eukaryota</taxon>
        <taxon>Metazoa</taxon>
        <taxon>Chordata</taxon>
        <taxon>Craniata</taxon>
        <taxon>Vertebrata</taxon>
        <taxon>Euteleostomi</taxon>
        <taxon>Amphibia</taxon>
        <taxon>Batrachia</taxon>
        <taxon>Caudata</taxon>
        <taxon>Salamandroidea</taxon>
        <taxon>Salamandridae</taxon>
        <taxon>Pleurodelinae</taxon>
        <taxon>Pleurodeles</taxon>
    </lineage>
</organism>
<comment type="caution">
    <text evidence="1">The sequence shown here is derived from an EMBL/GenBank/DDBJ whole genome shotgun (WGS) entry which is preliminary data.</text>
</comment>
<protein>
    <submittedName>
        <fullName evidence="1">Uncharacterized protein</fullName>
    </submittedName>
</protein>
<evidence type="ECO:0000313" key="2">
    <source>
        <dbReference type="Proteomes" id="UP001066276"/>
    </source>
</evidence>